<dbReference type="InterPro" id="IPR007214">
    <property type="entry name" value="YbaK/aa-tRNA-synth-assoc-dom"/>
</dbReference>
<dbReference type="InterPro" id="IPR036754">
    <property type="entry name" value="YbaK/aa-tRNA-synt-asso_dom_sf"/>
</dbReference>
<dbReference type="PANTHER" id="PTHR30411:SF9">
    <property type="entry name" value="MULTIFUNCTIONAL SER_THR-TRNA DEACYLASE PROXP-Y"/>
    <property type="match status" value="1"/>
</dbReference>
<keyword evidence="3" id="KW-1185">Reference proteome</keyword>
<accession>A0A813FXA8</accession>
<dbReference type="Proteomes" id="UP000654075">
    <property type="component" value="Unassembled WGS sequence"/>
</dbReference>
<dbReference type="OrthoDB" id="308744at2759"/>
<dbReference type="SUPFAM" id="SSF55826">
    <property type="entry name" value="YbaK/ProRS associated domain"/>
    <property type="match status" value="1"/>
</dbReference>
<protein>
    <recommendedName>
        <fullName evidence="1">YbaK/aminoacyl-tRNA synthetase-associated domain-containing protein</fullName>
    </recommendedName>
</protein>
<dbReference type="Pfam" id="PF04073">
    <property type="entry name" value="tRNA_edit"/>
    <property type="match status" value="1"/>
</dbReference>
<dbReference type="AlphaFoldDB" id="A0A813FXA8"/>
<dbReference type="Gene3D" id="3.90.960.10">
    <property type="entry name" value="YbaK/aminoacyl-tRNA synthetase-associated domain"/>
    <property type="match status" value="1"/>
</dbReference>
<comment type="caution">
    <text evidence="2">The sequence shown here is derived from an EMBL/GenBank/DDBJ whole genome shotgun (WGS) entry which is preliminary data.</text>
</comment>
<proteinExistence type="predicted"/>
<gene>
    <name evidence="2" type="ORF">PGLA1383_LOCUS36243</name>
</gene>
<dbReference type="OMA" id="VGTLWFN"/>
<feature type="domain" description="YbaK/aminoacyl-tRNA synthetase-associated" evidence="1">
    <location>
        <begin position="2"/>
        <end position="104"/>
    </location>
</feature>
<dbReference type="GO" id="GO:0002161">
    <property type="term" value="F:aminoacyl-tRNA deacylase activity"/>
    <property type="evidence" value="ECO:0007669"/>
    <property type="project" value="InterPro"/>
</dbReference>
<evidence type="ECO:0000313" key="3">
    <source>
        <dbReference type="Proteomes" id="UP000654075"/>
    </source>
</evidence>
<dbReference type="PANTHER" id="PTHR30411">
    <property type="entry name" value="CYTOPLASMIC PROTEIN"/>
    <property type="match status" value="1"/>
</dbReference>
<name>A0A813FXA8_POLGL</name>
<evidence type="ECO:0000259" key="1">
    <source>
        <dbReference type="Pfam" id="PF04073"/>
    </source>
</evidence>
<evidence type="ECO:0000313" key="2">
    <source>
        <dbReference type="EMBL" id="CAE8618633.1"/>
    </source>
</evidence>
<sequence length="115" mass="12599">MLLVSRDQGPALLVMPADGRLSWKKARATLPGSKSSNWRMATEEEVASITGGCVPGSVPPFGSVFEGKGVPTFVDNGMRELHIINFNCGLRTRSIRLSTEDFFRAEQPQFSDLVE</sequence>
<organism evidence="2 3">
    <name type="scientific">Polarella glacialis</name>
    <name type="common">Dinoflagellate</name>
    <dbReference type="NCBI Taxonomy" id="89957"/>
    <lineage>
        <taxon>Eukaryota</taxon>
        <taxon>Sar</taxon>
        <taxon>Alveolata</taxon>
        <taxon>Dinophyceae</taxon>
        <taxon>Suessiales</taxon>
        <taxon>Suessiaceae</taxon>
        <taxon>Polarella</taxon>
    </lineage>
</organism>
<reference evidence="2" key="1">
    <citation type="submission" date="2021-02" db="EMBL/GenBank/DDBJ databases">
        <authorList>
            <person name="Dougan E. K."/>
            <person name="Rhodes N."/>
            <person name="Thang M."/>
            <person name="Chan C."/>
        </authorList>
    </citation>
    <scope>NUCLEOTIDE SEQUENCE</scope>
</reference>
<dbReference type="EMBL" id="CAJNNV010026611">
    <property type="protein sequence ID" value="CAE8618633.1"/>
    <property type="molecule type" value="Genomic_DNA"/>
</dbReference>